<evidence type="ECO:0000313" key="2">
    <source>
        <dbReference type="Proteomes" id="UP000257039"/>
    </source>
</evidence>
<keyword evidence="2" id="KW-1185">Reference proteome</keyword>
<dbReference type="RefSeq" id="WP_094789210.1">
    <property type="nucleotide sequence ID" value="NZ_NDXW01000001.1"/>
</dbReference>
<comment type="caution">
    <text evidence="1">The sequence shown here is derived from an EMBL/GenBank/DDBJ whole genome shotgun (WGS) entry which is preliminary data.</text>
</comment>
<proteinExistence type="predicted"/>
<organism evidence="1 2">
    <name type="scientific">Zooshikella ganghwensis</name>
    <dbReference type="NCBI Taxonomy" id="202772"/>
    <lineage>
        <taxon>Bacteria</taxon>
        <taxon>Pseudomonadati</taxon>
        <taxon>Pseudomonadota</taxon>
        <taxon>Gammaproteobacteria</taxon>
        <taxon>Oceanospirillales</taxon>
        <taxon>Zooshikellaceae</taxon>
        <taxon>Zooshikella</taxon>
    </lineage>
</organism>
<reference evidence="1 2" key="1">
    <citation type="submission" date="2017-04" db="EMBL/GenBank/DDBJ databases">
        <title>Draft genome sequence of Zooshikella ganghwensis VG4 isolated from Red Sea sediments.</title>
        <authorList>
            <person name="Rehman Z."/>
            <person name="Alam I."/>
            <person name="Kamau A."/>
            <person name="Bajic V."/>
            <person name="Leiknes T."/>
        </authorList>
    </citation>
    <scope>NUCLEOTIDE SEQUENCE [LARGE SCALE GENOMIC DNA]</scope>
    <source>
        <strain evidence="1 2">VG4</strain>
    </source>
</reference>
<dbReference type="EMBL" id="NDXW01000001">
    <property type="protein sequence ID" value="RDH46452.1"/>
    <property type="molecule type" value="Genomic_DNA"/>
</dbReference>
<dbReference type="AlphaFoldDB" id="A0A4P9VVQ6"/>
<name>A0A4P9VVQ6_9GAMM</name>
<gene>
    <name evidence="1" type="ORF">B9G39_25005</name>
</gene>
<evidence type="ECO:0000313" key="1">
    <source>
        <dbReference type="EMBL" id="RDH46452.1"/>
    </source>
</evidence>
<protein>
    <submittedName>
        <fullName evidence="1">Uncharacterized protein</fullName>
    </submittedName>
</protein>
<sequence>MNDELPSEKIVALKLAQLSWLDRYWILRKLEKKQRVRIKSILKTVSKAKYAKLSFDETNELINQATSAFTLSDDTASSNNYFPKNSNVQRESCVQNKCMTAFEGLPPFLYNYAVDKVNGYAEANGKITKHTQEALNRLIEDTLVKTEVSS</sequence>
<accession>A0A4P9VVQ6</accession>
<dbReference type="Proteomes" id="UP000257039">
    <property type="component" value="Unassembled WGS sequence"/>
</dbReference>